<name>A0AAV0J5C6_9ROSI</name>
<dbReference type="EMBL" id="CAMGYJ010000004">
    <property type="protein sequence ID" value="CAI0404986.1"/>
    <property type="molecule type" value="Genomic_DNA"/>
</dbReference>
<evidence type="ECO:0000313" key="1">
    <source>
        <dbReference type="EMBL" id="CAI0404986.1"/>
    </source>
</evidence>
<comment type="caution">
    <text evidence="1">The sequence shown here is derived from an EMBL/GenBank/DDBJ whole genome shotgun (WGS) entry which is preliminary data.</text>
</comment>
<evidence type="ECO:0000313" key="2">
    <source>
        <dbReference type="Proteomes" id="UP001154282"/>
    </source>
</evidence>
<keyword evidence="2" id="KW-1185">Reference proteome</keyword>
<accession>A0AAV0J5C6</accession>
<feature type="non-terminal residue" evidence="1">
    <location>
        <position position="69"/>
    </location>
</feature>
<organism evidence="1 2">
    <name type="scientific">Linum tenue</name>
    <dbReference type="NCBI Taxonomy" id="586396"/>
    <lineage>
        <taxon>Eukaryota</taxon>
        <taxon>Viridiplantae</taxon>
        <taxon>Streptophyta</taxon>
        <taxon>Embryophyta</taxon>
        <taxon>Tracheophyta</taxon>
        <taxon>Spermatophyta</taxon>
        <taxon>Magnoliopsida</taxon>
        <taxon>eudicotyledons</taxon>
        <taxon>Gunneridae</taxon>
        <taxon>Pentapetalae</taxon>
        <taxon>rosids</taxon>
        <taxon>fabids</taxon>
        <taxon>Malpighiales</taxon>
        <taxon>Linaceae</taxon>
        <taxon>Linum</taxon>
    </lineage>
</organism>
<proteinExistence type="predicted"/>
<dbReference type="Proteomes" id="UP001154282">
    <property type="component" value="Unassembled WGS sequence"/>
</dbReference>
<protein>
    <submittedName>
        <fullName evidence="1">Uncharacterized protein</fullName>
    </submittedName>
</protein>
<gene>
    <name evidence="1" type="ORF">LITE_LOCUS12716</name>
</gene>
<sequence length="69" mass="7567">MGLCGGSLRHDWSGGDNSCHSGEVVGRERRVWGRRSSTPELVSKDEDWRVTGGDRISFSAVSMGEEGER</sequence>
<dbReference type="AlphaFoldDB" id="A0AAV0J5C6"/>
<reference evidence="1" key="1">
    <citation type="submission" date="2022-08" db="EMBL/GenBank/DDBJ databases">
        <authorList>
            <person name="Gutierrez-Valencia J."/>
        </authorList>
    </citation>
    <scope>NUCLEOTIDE SEQUENCE</scope>
</reference>